<keyword evidence="1" id="KW-1133">Transmembrane helix</keyword>
<feature type="transmembrane region" description="Helical" evidence="1">
    <location>
        <begin position="100"/>
        <end position="131"/>
    </location>
</feature>
<feature type="transmembrane region" description="Helical" evidence="1">
    <location>
        <begin position="276"/>
        <end position="296"/>
    </location>
</feature>
<feature type="transmembrane region" description="Helical" evidence="1">
    <location>
        <begin position="439"/>
        <end position="461"/>
    </location>
</feature>
<evidence type="ECO:0000313" key="2">
    <source>
        <dbReference type="EMBL" id="GHG10779.1"/>
    </source>
</evidence>
<dbReference type="Pfam" id="PF02447">
    <property type="entry name" value="GntP_permease"/>
    <property type="match status" value="1"/>
</dbReference>
<sequence length="464" mass="47802">MLGLLGIILSLAGLIYFAYRGYSVLFLAPLMALVAVVFSGVLSAELFGTYTQIFMQGLGRYLIQFFPIFLLGAIFGKVMADSGAAETIARTVVDRLGAARAIAAVVLSCAILTYGGVSLFVVAFAVFPIAVSLFRAADIPRRLIPAAIALGSFTFTMTALPGTPAIQNAIPSAFFGTDTFAAPGLGLIAAAMMLFGGLFWLQRRAAAAKAAGEGYGPAGPTDGELVPERALPSFALAILPIITVIGLNYLLSKVIFPGTDLSFLAEKRFGEVSPSAVTGLWALIGALTAAIALALITQRRYLSDIRTSLNEGTMGSLLPIFNTASEVAYGAVIASLAGFLVVRDAVVGIAPGNPLISLSVAINTLAGITGSASGGLSIALDTLGSTYLERAQAIGISPELLHRVATISSGGFDVLPHNGAVVTLLAITGLTHAKSYLDIFVVAAIIPVIALITVIVLGSTLGTF</sequence>
<feature type="transmembrane region" description="Helical" evidence="1">
    <location>
        <begin position="234"/>
        <end position="256"/>
    </location>
</feature>
<dbReference type="InterPro" id="IPR003474">
    <property type="entry name" value="Glcn_transporter"/>
</dbReference>
<dbReference type="EMBL" id="BNAL01000044">
    <property type="protein sequence ID" value="GHG10779.1"/>
    <property type="molecule type" value="Genomic_DNA"/>
</dbReference>
<feature type="transmembrane region" description="Helical" evidence="1">
    <location>
        <begin position="180"/>
        <end position="201"/>
    </location>
</feature>
<evidence type="ECO:0000313" key="3">
    <source>
        <dbReference type="Proteomes" id="UP000632154"/>
    </source>
</evidence>
<keyword evidence="3" id="KW-1185">Reference proteome</keyword>
<feature type="transmembrane region" description="Helical" evidence="1">
    <location>
        <begin position="354"/>
        <end position="380"/>
    </location>
</feature>
<organism evidence="2 3">
    <name type="scientific">Deinococcus piscis</name>
    <dbReference type="NCBI Taxonomy" id="394230"/>
    <lineage>
        <taxon>Bacteria</taxon>
        <taxon>Thermotogati</taxon>
        <taxon>Deinococcota</taxon>
        <taxon>Deinococci</taxon>
        <taxon>Deinococcales</taxon>
        <taxon>Deinococcaceae</taxon>
        <taxon>Deinococcus</taxon>
    </lineage>
</organism>
<name>A0ABQ3KBI4_9DEIO</name>
<evidence type="ECO:0000256" key="1">
    <source>
        <dbReference type="SAM" id="Phobius"/>
    </source>
</evidence>
<feature type="transmembrane region" description="Helical" evidence="1">
    <location>
        <begin position="61"/>
        <end position="80"/>
    </location>
</feature>
<keyword evidence="1" id="KW-0472">Membrane</keyword>
<feature type="transmembrane region" description="Helical" evidence="1">
    <location>
        <begin position="30"/>
        <end position="49"/>
    </location>
</feature>
<gene>
    <name evidence="2" type="ORF">GCM10017783_23990</name>
</gene>
<feature type="transmembrane region" description="Helical" evidence="1">
    <location>
        <begin position="143"/>
        <end position="160"/>
    </location>
</feature>
<protein>
    <submittedName>
        <fullName evidence="2">Citrate transporter</fullName>
    </submittedName>
</protein>
<reference evidence="3" key="1">
    <citation type="journal article" date="2019" name="Int. J. Syst. Evol. Microbiol.">
        <title>The Global Catalogue of Microorganisms (GCM) 10K type strain sequencing project: providing services to taxonomists for standard genome sequencing and annotation.</title>
        <authorList>
            <consortium name="The Broad Institute Genomics Platform"/>
            <consortium name="The Broad Institute Genome Sequencing Center for Infectious Disease"/>
            <person name="Wu L."/>
            <person name="Ma J."/>
        </authorList>
    </citation>
    <scope>NUCLEOTIDE SEQUENCE [LARGE SCALE GENOMIC DNA]</scope>
    <source>
        <strain evidence="3">CGMCC 1.18439</strain>
    </source>
</reference>
<dbReference type="RefSeq" id="WP_189643991.1">
    <property type="nucleotide sequence ID" value="NZ_BNAL01000044.1"/>
</dbReference>
<keyword evidence="1" id="KW-0812">Transmembrane</keyword>
<dbReference type="PANTHER" id="PTHR30354">
    <property type="entry name" value="GNT FAMILY GLUCONATE TRANSPORTER"/>
    <property type="match status" value="1"/>
</dbReference>
<dbReference type="PANTHER" id="PTHR30354:SF7">
    <property type="entry name" value="BLL7963 PROTEIN"/>
    <property type="match status" value="1"/>
</dbReference>
<comment type="caution">
    <text evidence="2">The sequence shown here is derived from an EMBL/GenBank/DDBJ whole genome shotgun (WGS) entry which is preliminary data.</text>
</comment>
<proteinExistence type="predicted"/>
<accession>A0ABQ3KBI4</accession>
<feature type="transmembrane region" description="Helical" evidence="1">
    <location>
        <begin position="317"/>
        <end position="342"/>
    </location>
</feature>
<dbReference type="Proteomes" id="UP000632154">
    <property type="component" value="Unassembled WGS sequence"/>
</dbReference>